<dbReference type="PANTHER" id="PTHR11808:SF35">
    <property type="entry name" value="CYSTATHIONINE GAMMA-SYNTHASE (AFU_ORTHOLOGUE AFUA_7G01590)"/>
    <property type="match status" value="1"/>
</dbReference>
<dbReference type="AlphaFoldDB" id="A0A238F740"/>
<accession>A0A238F740</accession>
<dbReference type="GO" id="GO:0005737">
    <property type="term" value="C:cytoplasm"/>
    <property type="evidence" value="ECO:0007669"/>
    <property type="project" value="TreeGrafter"/>
</dbReference>
<sequence length="320" mass="35233">MAPYAQADRLGFATKTLHADHHLLIRPEVAPSISVATTFRHPSPAEVAAAPPGHYDAKCDPFEPSRDIYLRYTQPTLTQAEAVLSSVIGQPTIVFPNGLAATCAILLHVIPDVIAITGEDRVQVIGVDDEYPTDKKLLLFHNRTYTVSTEGSLESWLLLRSLRTLSVRITRQVQTATKLAHWLNILTSDPKDGNQADGPIWVIQKVWHVSLQDNVDELIGAGKQMSMGTATFAFLTTKEIYALHLGNELDLFQNATSLGGVESLVKQRLLADENEDPHLVRFSIGLEDFEDLKADVIRGLNKVLEIEKAERASNLTADLA</sequence>
<evidence type="ECO:0000256" key="1">
    <source>
        <dbReference type="ARBA" id="ARBA00001933"/>
    </source>
</evidence>
<evidence type="ECO:0000256" key="3">
    <source>
        <dbReference type="RuleBase" id="RU362118"/>
    </source>
</evidence>
<gene>
    <name evidence="4" type="ORF">BQ2448_5562</name>
</gene>
<comment type="similarity">
    <text evidence="3">Belongs to the trans-sulfuration enzymes family.</text>
</comment>
<dbReference type="InterPro" id="IPR000277">
    <property type="entry name" value="Cys/Met-Metab_PyrdxlP-dep_enz"/>
</dbReference>
<keyword evidence="2 3" id="KW-0663">Pyridoxal phosphate</keyword>
<dbReference type="GO" id="GO:0030170">
    <property type="term" value="F:pyridoxal phosphate binding"/>
    <property type="evidence" value="ECO:0007669"/>
    <property type="project" value="InterPro"/>
</dbReference>
<keyword evidence="5" id="KW-1185">Reference proteome</keyword>
<evidence type="ECO:0000313" key="4">
    <source>
        <dbReference type="EMBL" id="SCV66916.1"/>
    </source>
</evidence>
<dbReference type="InterPro" id="IPR015424">
    <property type="entry name" value="PyrdxlP-dep_Trfase"/>
</dbReference>
<name>A0A238F740_9BASI</name>
<dbReference type="GO" id="GO:0019346">
    <property type="term" value="P:transsulfuration"/>
    <property type="evidence" value="ECO:0007669"/>
    <property type="project" value="InterPro"/>
</dbReference>
<dbReference type="Pfam" id="PF01053">
    <property type="entry name" value="Cys_Met_Meta_PP"/>
    <property type="match status" value="1"/>
</dbReference>
<dbReference type="Proteomes" id="UP000198372">
    <property type="component" value="Unassembled WGS sequence"/>
</dbReference>
<dbReference type="Gene3D" id="3.90.1150.10">
    <property type="entry name" value="Aspartate Aminotransferase, domain 1"/>
    <property type="match status" value="1"/>
</dbReference>
<proteinExistence type="inferred from homology"/>
<dbReference type="EMBL" id="FMSP01000001">
    <property type="protein sequence ID" value="SCV66916.1"/>
    <property type="molecule type" value="Genomic_DNA"/>
</dbReference>
<dbReference type="InterPro" id="IPR015422">
    <property type="entry name" value="PyrdxlP-dep_Trfase_small"/>
</dbReference>
<dbReference type="STRING" id="269621.A0A238F740"/>
<evidence type="ECO:0000313" key="5">
    <source>
        <dbReference type="Proteomes" id="UP000198372"/>
    </source>
</evidence>
<dbReference type="PANTHER" id="PTHR11808">
    <property type="entry name" value="TRANS-SULFURATION ENZYME FAMILY MEMBER"/>
    <property type="match status" value="1"/>
</dbReference>
<dbReference type="GO" id="GO:0016846">
    <property type="term" value="F:carbon-sulfur lyase activity"/>
    <property type="evidence" value="ECO:0007669"/>
    <property type="project" value="TreeGrafter"/>
</dbReference>
<dbReference type="SUPFAM" id="SSF53383">
    <property type="entry name" value="PLP-dependent transferases"/>
    <property type="match status" value="1"/>
</dbReference>
<evidence type="ECO:0000256" key="2">
    <source>
        <dbReference type="ARBA" id="ARBA00022898"/>
    </source>
</evidence>
<reference evidence="5" key="1">
    <citation type="submission" date="2016-09" db="EMBL/GenBank/DDBJ databases">
        <authorList>
            <person name="Jeantristanb JTB J.-T."/>
            <person name="Ricardo R."/>
        </authorList>
    </citation>
    <scope>NUCLEOTIDE SEQUENCE [LARGE SCALE GENOMIC DNA]</scope>
</reference>
<comment type="cofactor">
    <cofactor evidence="1 3">
        <name>pyridoxal 5'-phosphate</name>
        <dbReference type="ChEBI" id="CHEBI:597326"/>
    </cofactor>
</comment>
<protein>
    <submittedName>
        <fullName evidence="4">BQ2448_5562 protein</fullName>
    </submittedName>
</protein>
<dbReference type="Gene3D" id="3.40.640.10">
    <property type="entry name" value="Type I PLP-dependent aspartate aminotransferase-like (Major domain)"/>
    <property type="match status" value="1"/>
</dbReference>
<dbReference type="OrthoDB" id="3512640at2759"/>
<organism evidence="4 5">
    <name type="scientific">Microbotryum intermedium</name>
    <dbReference type="NCBI Taxonomy" id="269621"/>
    <lineage>
        <taxon>Eukaryota</taxon>
        <taxon>Fungi</taxon>
        <taxon>Dikarya</taxon>
        <taxon>Basidiomycota</taxon>
        <taxon>Pucciniomycotina</taxon>
        <taxon>Microbotryomycetes</taxon>
        <taxon>Microbotryales</taxon>
        <taxon>Microbotryaceae</taxon>
        <taxon>Microbotryum</taxon>
    </lineage>
</organism>
<dbReference type="InterPro" id="IPR015421">
    <property type="entry name" value="PyrdxlP-dep_Trfase_major"/>
</dbReference>